<dbReference type="PRINTS" id="PR00301">
    <property type="entry name" value="HEATSHOCK70"/>
</dbReference>
<evidence type="ECO:0000256" key="1">
    <source>
        <dbReference type="ARBA" id="ARBA00022741"/>
    </source>
</evidence>
<keyword evidence="5" id="KW-1185">Reference proteome</keyword>
<protein>
    <submittedName>
        <fullName evidence="4">ATPase with role in protein import into the ER</fullName>
    </submittedName>
</protein>
<proteinExistence type="inferred from homology"/>
<dbReference type="EMBL" id="JAPUFD010000009">
    <property type="protein sequence ID" value="MDI1489507.1"/>
    <property type="molecule type" value="Genomic_DNA"/>
</dbReference>
<dbReference type="GO" id="GO:0005524">
    <property type="term" value="F:ATP binding"/>
    <property type="evidence" value="ECO:0007669"/>
    <property type="project" value="UniProtKB-KW"/>
</dbReference>
<dbReference type="Gene3D" id="3.90.640.10">
    <property type="entry name" value="Actin, Chain A, domain 4"/>
    <property type="match status" value="1"/>
</dbReference>
<comment type="similarity">
    <text evidence="3">Belongs to the heat shock protein 70 family.</text>
</comment>
<dbReference type="InterPro" id="IPR043129">
    <property type="entry name" value="ATPase_NBD"/>
</dbReference>
<comment type="caution">
    <text evidence="4">The sequence shown here is derived from an EMBL/GenBank/DDBJ whole genome shotgun (WGS) entry which is preliminary data.</text>
</comment>
<dbReference type="Gene3D" id="3.30.420.40">
    <property type="match status" value="3"/>
</dbReference>
<dbReference type="InterPro" id="IPR029047">
    <property type="entry name" value="HSP70_peptide-bd_sf"/>
</dbReference>
<sequence length="575" mass="63689">MGFIGSSSTHIEPLEEAEDLGNIIGIDFGASYSRVGIIRNGSLVVIPNQRGDFRTPSYVALHGKEILIGENARRKSVEKPDSAISGFKHLLSLPMSDRAIDYSMSNTPFGMKKHNDWPVFEIDNAHERRSFTPEEAIALVFSEMKNIAEAFLEEKVTSAVVAVPSSFDYAQRQAIKDAGSAAGLNIVRVLNESTNQRVVDSFTQCFNDMYGIDITNNVTAMARLDWEVEKAKIALSTHEDTTIWLDELWPGINLRQIFTRAQFEEMTESLRHQTMVTIGNTLKENDISKDSIDDVLLVGGSAHILSIRRMLKAAFPGKIRVNEAIQPDEAVVHGAAIQAHVLSSQSGVICTLGAYDDSTRLSLGVETMGGIMTQIVRRDSVTPLYKAKQFEIIGQDHDIVTINVLEGERPMTKDNIFLASFDLRYSPSTAEGRPQIEINFVVDAGGFVKVSAVDVRSGRSNSTLITAAHTRMSDGEIEERLMTASLNADVDNIFRARLVGSSEERGEREGRSKLISIPEDQTSNGNEKIVDESQWGLKTWLASMISWARQAGRGYLSWLGDREKLSEQEAERDEL</sequence>
<accession>A0AA43QN33</accession>
<reference evidence="4" key="1">
    <citation type="journal article" date="2023" name="Genome Biol. Evol.">
        <title>First Whole Genome Sequence and Flow Cytometry Genome Size Data for the Lichen-Forming Fungus Ramalina farinacea (Ascomycota).</title>
        <authorList>
            <person name="Llewellyn T."/>
            <person name="Mian S."/>
            <person name="Hill R."/>
            <person name="Leitch I.J."/>
            <person name="Gaya E."/>
        </authorList>
    </citation>
    <scope>NUCLEOTIDE SEQUENCE</scope>
    <source>
        <strain evidence="4">LIQ254RAFAR</strain>
    </source>
</reference>
<name>A0AA43QN33_9LECA</name>
<dbReference type="Proteomes" id="UP001161017">
    <property type="component" value="Unassembled WGS sequence"/>
</dbReference>
<dbReference type="FunFam" id="3.90.640.10:FF:000003">
    <property type="entry name" value="Molecular chaperone DnaK"/>
    <property type="match status" value="1"/>
</dbReference>
<dbReference type="SUPFAM" id="SSF53067">
    <property type="entry name" value="Actin-like ATPase domain"/>
    <property type="match status" value="2"/>
</dbReference>
<evidence type="ECO:0000256" key="3">
    <source>
        <dbReference type="RuleBase" id="RU003322"/>
    </source>
</evidence>
<evidence type="ECO:0000313" key="5">
    <source>
        <dbReference type="Proteomes" id="UP001161017"/>
    </source>
</evidence>
<dbReference type="AlphaFoldDB" id="A0AA43QN33"/>
<evidence type="ECO:0000256" key="2">
    <source>
        <dbReference type="ARBA" id="ARBA00022840"/>
    </source>
</evidence>
<dbReference type="GO" id="GO:0140662">
    <property type="term" value="F:ATP-dependent protein folding chaperone"/>
    <property type="evidence" value="ECO:0007669"/>
    <property type="project" value="InterPro"/>
</dbReference>
<dbReference type="Pfam" id="PF00012">
    <property type="entry name" value="HSP70"/>
    <property type="match status" value="2"/>
</dbReference>
<dbReference type="SUPFAM" id="SSF100920">
    <property type="entry name" value="Heat shock protein 70kD (HSP70), peptide-binding domain"/>
    <property type="match status" value="1"/>
</dbReference>
<gene>
    <name evidence="4" type="primary">KAR2_2</name>
    <name evidence="4" type="ORF">OHK93_008786</name>
</gene>
<keyword evidence="1 3" id="KW-0547">Nucleotide-binding</keyword>
<keyword evidence="2 3" id="KW-0067">ATP-binding</keyword>
<organism evidence="4 5">
    <name type="scientific">Ramalina farinacea</name>
    <dbReference type="NCBI Taxonomy" id="258253"/>
    <lineage>
        <taxon>Eukaryota</taxon>
        <taxon>Fungi</taxon>
        <taxon>Dikarya</taxon>
        <taxon>Ascomycota</taxon>
        <taxon>Pezizomycotina</taxon>
        <taxon>Lecanoromycetes</taxon>
        <taxon>OSLEUM clade</taxon>
        <taxon>Lecanoromycetidae</taxon>
        <taxon>Lecanorales</taxon>
        <taxon>Lecanorineae</taxon>
        <taxon>Ramalinaceae</taxon>
        <taxon>Ramalina</taxon>
    </lineage>
</organism>
<dbReference type="PANTHER" id="PTHR19375">
    <property type="entry name" value="HEAT SHOCK PROTEIN 70KDA"/>
    <property type="match status" value="1"/>
</dbReference>
<dbReference type="Gene3D" id="2.60.34.10">
    <property type="entry name" value="Substrate Binding Domain Of DNAk, Chain A, domain 1"/>
    <property type="match status" value="1"/>
</dbReference>
<dbReference type="InterPro" id="IPR013126">
    <property type="entry name" value="Hsp_70_fam"/>
</dbReference>
<evidence type="ECO:0000313" key="4">
    <source>
        <dbReference type="EMBL" id="MDI1489507.1"/>
    </source>
</evidence>